<keyword evidence="3" id="KW-1185">Reference proteome</keyword>
<evidence type="ECO:0000256" key="1">
    <source>
        <dbReference type="SAM" id="MobiDB-lite"/>
    </source>
</evidence>
<feature type="compositionally biased region" description="Low complexity" evidence="1">
    <location>
        <begin position="20"/>
        <end position="30"/>
    </location>
</feature>
<feature type="region of interest" description="Disordered" evidence="1">
    <location>
        <begin position="18"/>
        <end position="43"/>
    </location>
</feature>
<dbReference type="HOGENOM" id="CLU_919433_0_0_1"/>
<evidence type="ECO:0000313" key="2">
    <source>
        <dbReference type="EnsemblPlants" id="OGLUM12G00120.1"/>
    </source>
</evidence>
<dbReference type="Gramene" id="OGLUM12G00120.1">
    <property type="protein sequence ID" value="OGLUM12G00120.1"/>
    <property type="gene ID" value="OGLUM12G00120"/>
</dbReference>
<accession>A0A0E0BML0</accession>
<reference evidence="2" key="1">
    <citation type="submission" date="2015-04" db="UniProtKB">
        <authorList>
            <consortium name="EnsemblPlants"/>
        </authorList>
    </citation>
    <scope>IDENTIFICATION</scope>
</reference>
<dbReference type="Proteomes" id="UP000026961">
    <property type="component" value="Chromosome 12"/>
</dbReference>
<proteinExistence type="predicted"/>
<dbReference type="AlphaFoldDB" id="A0A0E0BML0"/>
<evidence type="ECO:0000313" key="3">
    <source>
        <dbReference type="Proteomes" id="UP000026961"/>
    </source>
</evidence>
<protein>
    <submittedName>
        <fullName evidence="2">Uncharacterized protein</fullName>
    </submittedName>
</protein>
<dbReference type="EnsemblPlants" id="OGLUM12G00120.1">
    <property type="protein sequence ID" value="OGLUM12G00120.1"/>
    <property type="gene ID" value="OGLUM12G00120"/>
</dbReference>
<name>A0A0E0BML0_9ORYZ</name>
<reference evidence="2" key="2">
    <citation type="submission" date="2018-05" db="EMBL/GenBank/DDBJ databases">
        <title>OgluRS3 (Oryza glumaepatula Reference Sequence Version 3).</title>
        <authorList>
            <person name="Zhang J."/>
            <person name="Kudrna D."/>
            <person name="Lee S."/>
            <person name="Talag J."/>
            <person name="Welchert J."/>
            <person name="Wing R.A."/>
        </authorList>
    </citation>
    <scope>NUCLEOTIDE SEQUENCE [LARGE SCALE GENOMIC DNA]</scope>
</reference>
<sequence length="303" mass="32888">MERRGISQVLRRYATLQSGAAAHHAATTRRSTTNPGMHTRAWRRGGHSLLGTTSARSGCSIITVNSGLSARLMPPPPPSIPHSNSRTMFATKYSSCSSARPSPGHILLPTPNGIILISRLPVRSVPAPSPPSRNLSGRNSSGRLHTFSSCATSATEKFTDLPAGMRCPSSDVSSTAACDSRKCAGGCRRSPSRTSALRGRNMSCCLLRMESTFCHRRKNSRLVTVGQKANTWKLMYEEKSSLCTASISRTRRRSSLLPKHMYVNSENMANWRQSTTATATPPPFPLAARSVVKRWSAHRRAGA</sequence>
<organism evidence="2">
    <name type="scientific">Oryza glumipatula</name>
    <dbReference type="NCBI Taxonomy" id="40148"/>
    <lineage>
        <taxon>Eukaryota</taxon>
        <taxon>Viridiplantae</taxon>
        <taxon>Streptophyta</taxon>
        <taxon>Embryophyta</taxon>
        <taxon>Tracheophyta</taxon>
        <taxon>Spermatophyta</taxon>
        <taxon>Magnoliopsida</taxon>
        <taxon>Liliopsida</taxon>
        <taxon>Poales</taxon>
        <taxon>Poaceae</taxon>
        <taxon>BOP clade</taxon>
        <taxon>Oryzoideae</taxon>
        <taxon>Oryzeae</taxon>
        <taxon>Oryzinae</taxon>
        <taxon>Oryza</taxon>
    </lineage>
</organism>